<organism evidence="2 3">
    <name type="scientific">Candidatus Sulfotelmatobacter kueseliae</name>
    <dbReference type="NCBI Taxonomy" id="2042962"/>
    <lineage>
        <taxon>Bacteria</taxon>
        <taxon>Pseudomonadati</taxon>
        <taxon>Acidobacteriota</taxon>
        <taxon>Terriglobia</taxon>
        <taxon>Terriglobales</taxon>
        <taxon>Candidatus Korobacteraceae</taxon>
        <taxon>Candidatus Sulfotelmatobacter</taxon>
    </lineage>
</organism>
<evidence type="ECO:0000313" key="2">
    <source>
        <dbReference type="EMBL" id="SPF37782.1"/>
    </source>
</evidence>
<sequence>MEGGAAGAAPALCVNAKVGDRTANDRRQNNLVFMIFSDPEHSAVYTTSCQADVLLIWIMSHYLAPLFRDAPTNLPSTTGGGGGRDTSWR</sequence>
<evidence type="ECO:0000256" key="1">
    <source>
        <dbReference type="SAM" id="MobiDB-lite"/>
    </source>
</evidence>
<evidence type="ECO:0000313" key="3">
    <source>
        <dbReference type="Proteomes" id="UP000238701"/>
    </source>
</evidence>
<feature type="region of interest" description="Disordered" evidence="1">
    <location>
        <begin position="70"/>
        <end position="89"/>
    </location>
</feature>
<protein>
    <submittedName>
        <fullName evidence="2">Uncharacterized protein</fullName>
    </submittedName>
</protein>
<dbReference type="Proteomes" id="UP000238701">
    <property type="component" value="Unassembled WGS sequence"/>
</dbReference>
<dbReference type="AlphaFoldDB" id="A0A2U3KDN5"/>
<accession>A0A2U3KDN5</accession>
<gene>
    <name evidence="2" type="ORF">SBA1_1830002</name>
</gene>
<feature type="compositionally biased region" description="Gly residues" evidence="1">
    <location>
        <begin position="78"/>
        <end position="89"/>
    </location>
</feature>
<dbReference type="EMBL" id="OMOD01000094">
    <property type="protein sequence ID" value="SPF37782.1"/>
    <property type="molecule type" value="Genomic_DNA"/>
</dbReference>
<reference evidence="3" key="1">
    <citation type="submission" date="2018-02" db="EMBL/GenBank/DDBJ databases">
        <authorList>
            <person name="Hausmann B."/>
        </authorList>
    </citation>
    <scope>NUCLEOTIDE SEQUENCE [LARGE SCALE GENOMIC DNA]</scope>
    <source>
        <strain evidence="3">Peat soil MAG SbA1</strain>
    </source>
</reference>
<name>A0A2U3KDN5_9BACT</name>
<proteinExistence type="predicted"/>